<reference evidence="14" key="2">
    <citation type="journal article" date="2021" name="PeerJ">
        <title>Extensive microbial diversity within the chicken gut microbiome revealed by metagenomics and culture.</title>
        <authorList>
            <person name="Gilroy R."/>
            <person name="Ravi A."/>
            <person name="Getino M."/>
            <person name="Pursley I."/>
            <person name="Horton D.L."/>
            <person name="Alikhan N.F."/>
            <person name="Baker D."/>
            <person name="Gharbi K."/>
            <person name="Hall N."/>
            <person name="Watson M."/>
            <person name="Adriaenssens E.M."/>
            <person name="Foster-Nyarko E."/>
            <person name="Jarju S."/>
            <person name="Secka A."/>
            <person name="Antonio M."/>
            <person name="Oren A."/>
            <person name="Chaudhuri R.R."/>
            <person name="La Ragione R."/>
            <person name="Hildebrand F."/>
            <person name="Pallen M.J."/>
        </authorList>
    </citation>
    <scope>NUCLEOTIDE SEQUENCE</scope>
    <source>
        <strain evidence="14">CHK136-897</strain>
    </source>
</reference>
<gene>
    <name evidence="14" type="ORF">IAC63_03770</name>
</gene>
<dbReference type="Proteomes" id="UP000824142">
    <property type="component" value="Unassembled WGS sequence"/>
</dbReference>
<dbReference type="GO" id="GO:0005267">
    <property type="term" value="F:potassium channel activity"/>
    <property type="evidence" value="ECO:0007669"/>
    <property type="project" value="UniProtKB-KW"/>
</dbReference>
<organism evidence="14 15">
    <name type="scientific">Candidatus Enterousia avicola</name>
    <dbReference type="NCBI Taxonomy" id="2840787"/>
    <lineage>
        <taxon>Bacteria</taxon>
        <taxon>Pseudomonadati</taxon>
        <taxon>Pseudomonadota</taxon>
        <taxon>Alphaproteobacteria</taxon>
        <taxon>Candidatus Enterousia</taxon>
    </lineage>
</organism>
<dbReference type="AlphaFoldDB" id="A0A9D1MTC6"/>
<evidence type="ECO:0000256" key="11">
    <source>
        <dbReference type="ARBA" id="ARBA00023303"/>
    </source>
</evidence>
<dbReference type="GO" id="GO:0016020">
    <property type="term" value="C:membrane"/>
    <property type="evidence" value="ECO:0007669"/>
    <property type="project" value="UniProtKB-SubCell"/>
</dbReference>
<evidence type="ECO:0000313" key="15">
    <source>
        <dbReference type="Proteomes" id="UP000824142"/>
    </source>
</evidence>
<evidence type="ECO:0000256" key="1">
    <source>
        <dbReference type="ARBA" id="ARBA00004141"/>
    </source>
</evidence>
<evidence type="ECO:0000313" key="14">
    <source>
        <dbReference type="EMBL" id="HIU65729.1"/>
    </source>
</evidence>
<comment type="subcellular location">
    <subcellularLocation>
        <location evidence="1">Membrane</location>
        <topology evidence="1">Multi-pass membrane protein</topology>
    </subcellularLocation>
</comment>
<dbReference type="Pfam" id="PF06736">
    <property type="entry name" value="TMEM175"/>
    <property type="match status" value="1"/>
</dbReference>
<evidence type="ECO:0000256" key="12">
    <source>
        <dbReference type="ARBA" id="ARBA00034430"/>
    </source>
</evidence>
<keyword evidence="5 13" id="KW-0812">Transmembrane</keyword>
<keyword evidence="11" id="KW-0407">Ion channel</keyword>
<keyword evidence="9" id="KW-0406">Ion transport</keyword>
<feature type="transmembrane region" description="Helical" evidence="13">
    <location>
        <begin position="39"/>
        <end position="58"/>
    </location>
</feature>
<proteinExistence type="inferred from homology"/>
<dbReference type="GO" id="GO:0015252">
    <property type="term" value="F:proton channel activity"/>
    <property type="evidence" value="ECO:0007669"/>
    <property type="project" value="InterPro"/>
</dbReference>
<comment type="similarity">
    <text evidence="2">Belongs to the TMEM175 family.</text>
</comment>
<reference evidence="14" key="1">
    <citation type="submission" date="2020-10" db="EMBL/GenBank/DDBJ databases">
        <authorList>
            <person name="Gilroy R."/>
        </authorList>
    </citation>
    <scope>NUCLEOTIDE SEQUENCE</scope>
    <source>
        <strain evidence="14">CHK136-897</strain>
    </source>
</reference>
<comment type="caution">
    <text evidence="14">The sequence shown here is derived from an EMBL/GenBank/DDBJ whole genome shotgun (WGS) entry which is preliminary data.</text>
</comment>
<keyword evidence="6" id="KW-0631">Potassium channel</keyword>
<evidence type="ECO:0000256" key="7">
    <source>
        <dbReference type="ARBA" id="ARBA00022958"/>
    </source>
</evidence>
<protein>
    <submittedName>
        <fullName evidence="14">DUF1211 domain-containing protein</fullName>
    </submittedName>
</protein>
<feature type="transmembrane region" description="Helical" evidence="13">
    <location>
        <begin position="70"/>
        <end position="95"/>
    </location>
</feature>
<evidence type="ECO:0000256" key="6">
    <source>
        <dbReference type="ARBA" id="ARBA00022826"/>
    </source>
</evidence>
<sequence length="198" mass="22449">MNKSRLEAFSDGLFAVVITIMVLELEAPEEVSLSSLVPLIPIFLSYVLSFVYGAIFWINHHYLLAATRKINSAVLWANLNFLFWLSLIPFFTSWVDENHWAAIPVAAYGVALFMVVLSYRILELVLFRLHDADALIVRILKSGRREKSSMVAFALAVPLAFLQPFVSMLLYIAVAVMWFLPEHGLEQALSKKDICEIK</sequence>
<feature type="transmembrane region" description="Helical" evidence="13">
    <location>
        <begin position="101"/>
        <end position="122"/>
    </location>
</feature>
<keyword evidence="7" id="KW-0630">Potassium</keyword>
<keyword evidence="3" id="KW-0813">Transport</keyword>
<accession>A0A9D1MTC6</accession>
<evidence type="ECO:0000256" key="10">
    <source>
        <dbReference type="ARBA" id="ARBA00023136"/>
    </source>
</evidence>
<keyword evidence="10 13" id="KW-0472">Membrane</keyword>
<feature type="transmembrane region" description="Helical" evidence="13">
    <location>
        <begin position="151"/>
        <end position="180"/>
    </location>
</feature>
<evidence type="ECO:0000256" key="3">
    <source>
        <dbReference type="ARBA" id="ARBA00022448"/>
    </source>
</evidence>
<evidence type="ECO:0000256" key="13">
    <source>
        <dbReference type="SAM" id="Phobius"/>
    </source>
</evidence>
<name>A0A9D1MTC6_9PROT</name>
<dbReference type="InterPro" id="IPR010617">
    <property type="entry name" value="TMEM175-like"/>
</dbReference>
<evidence type="ECO:0000256" key="8">
    <source>
        <dbReference type="ARBA" id="ARBA00022989"/>
    </source>
</evidence>
<keyword evidence="8 13" id="KW-1133">Transmembrane helix</keyword>
<feature type="transmembrane region" description="Helical" evidence="13">
    <location>
        <begin position="12"/>
        <end position="27"/>
    </location>
</feature>
<comment type="catalytic activity">
    <reaction evidence="12">
        <text>K(+)(in) = K(+)(out)</text>
        <dbReference type="Rhea" id="RHEA:29463"/>
        <dbReference type="ChEBI" id="CHEBI:29103"/>
    </reaction>
</comment>
<evidence type="ECO:0000256" key="9">
    <source>
        <dbReference type="ARBA" id="ARBA00023065"/>
    </source>
</evidence>
<evidence type="ECO:0000256" key="4">
    <source>
        <dbReference type="ARBA" id="ARBA00022538"/>
    </source>
</evidence>
<evidence type="ECO:0000256" key="2">
    <source>
        <dbReference type="ARBA" id="ARBA00006920"/>
    </source>
</evidence>
<dbReference type="EMBL" id="DVNO01000033">
    <property type="protein sequence ID" value="HIU65729.1"/>
    <property type="molecule type" value="Genomic_DNA"/>
</dbReference>
<evidence type="ECO:0000256" key="5">
    <source>
        <dbReference type="ARBA" id="ARBA00022692"/>
    </source>
</evidence>
<keyword evidence="4" id="KW-0633">Potassium transport</keyword>